<comment type="caution">
    <text evidence="3">The sequence shown here is derived from an EMBL/GenBank/DDBJ whole genome shotgun (WGS) entry which is preliminary data.</text>
</comment>
<feature type="compositionally biased region" description="Basic and acidic residues" evidence="1">
    <location>
        <begin position="160"/>
        <end position="172"/>
    </location>
</feature>
<accession>A0A8K0JES1</accession>
<name>A0A8K0JES1_9TREE</name>
<evidence type="ECO:0000256" key="1">
    <source>
        <dbReference type="SAM" id="MobiDB-lite"/>
    </source>
</evidence>
<keyword evidence="4" id="KW-1185">Reference proteome</keyword>
<feature type="compositionally biased region" description="Basic and acidic residues" evidence="1">
    <location>
        <begin position="138"/>
        <end position="151"/>
    </location>
</feature>
<feature type="region of interest" description="Disordered" evidence="1">
    <location>
        <begin position="219"/>
        <end position="240"/>
    </location>
</feature>
<protein>
    <recommendedName>
        <fullName evidence="2">LysM domain-containing protein</fullName>
    </recommendedName>
</protein>
<evidence type="ECO:0000313" key="4">
    <source>
        <dbReference type="Proteomes" id="UP000812966"/>
    </source>
</evidence>
<feature type="region of interest" description="Disordered" evidence="1">
    <location>
        <begin position="95"/>
        <end position="172"/>
    </location>
</feature>
<feature type="compositionally biased region" description="Acidic residues" evidence="1">
    <location>
        <begin position="99"/>
        <end position="108"/>
    </location>
</feature>
<dbReference type="Proteomes" id="UP000812966">
    <property type="component" value="Unassembled WGS sequence"/>
</dbReference>
<evidence type="ECO:0000259" key="2">
    <source>
        <dbReference type="PROSITE" id="PS51782"/>
    </source>
</evidence>
<dbReference type="Gene3D" id="3.10.350.10">
    <property type="entry name" value="LysM domain"/>
    <property type="match status" value="1"/>
</dbReference>
<dbReference type="AlphaFoldDB" id="A0A8K0JES1"/>
<gene>
    <name evidence="3" type="ORF">FFLO_06499</name>
</gene>
<dbReference type="PROSITE" id="PS51782">
    <property type="entry name" value="LYSM"/>
    <property type="match status" value="1"/>
</dbReference>
<dbReference type="InterPro" id="IPR036779">
    <property type="entry name" value="LysM_dom_sf"/>
</dbReference>
<dbReference type="InterPro" id="IPR018392">
    <property type="entry name" value="LysM"/>
</dbReference>
<dbReference type="CDD" id="cd00118">
    <property type="entry name" value="LysM"/>
    <property type="match status" value="1"/>
</dbReference>
<evidence type="ECO:0000313" key="3">
    <source>
        <dbReference type="EMBL" id="KAG7527931.1"/>
    </source>
</evidence>
<dbReference type="Pfam" id="PF01476">
    <property type="entry name" value="LysM"/>
    <property type="match status" value="1"/>
</dbReference>
<organism evidence="3 4">
    <name type="scientific">Filobasidium floriforme</name>
    <dbReference type="NCBI Taxonomy" id="5210"/>
    <lineage>
        <taxon>Eukaryota</taxon>
        <taxon>Fungi</taxon>
        <taxon>Dikarya</taxon>
        <taxon>Basidiomycota</taxon>
        <taxon>Agaricomycotina</taxon>
        <taxon>Tremellomycetes</taxon>
        <taxon>Filobasidiales</taxon>
        <taxon>Filobasidiaceae</taxon>
        <taxon>Filobasidium</taxon>
    </lineage>
</organism>
<proteinExistence type="predicted"/>
<sequence length="381" mass="41945">MSVKRRTPVPLCLSCSSTLLPRSKSGIDIKDSTYTTPCCSSPICVRCIDNNPRLKDYNPCLWCASGVGAMASGSKMISPKPSKQVEAEQEVADGRFEIGDDSDLEDDKELSPDSLREPPPPYEISGDDSNSHGPSAQEPRHGESGVLREEISSPEEPQAEESRTAREHVVRKGDTVRSLALKYNLDPYDLITLNKLPHSAMHMSPNLLQTRKSVLLSQPRADRGQQGGNEQDDEQRTRERQVKRFQILTKTPDPGIAKAYLAVQNLDDSISLSGPSSVLFEAFDGDYENSVQADDKPADSEEKLKQKGKVTIEGRAVDRYYSDEEWAARVAREDRDEAERKKRGGALSGLKGVLGGKADKGKASVVRKGTYIQGAPWIESR</sequence>
<dbReference type="EMBL" id="JABELV010000218">
    <property type="protein sequence ID" value="KAG7527931.1"/>
    <property type="molecule type" value="Genomic_DNA"/>
</dbReference>
<reference evidence="3" key="1">
    <citation type="submission" date="2020-04" db="EMBL/GenBank/DDBJ databases">
        <title>Analysis of mating type loci in Filobasidium floriforme.</title>
        <authorList>
            <person name="Nowrousian M."/>
        </authorList>
    </citation>
    <scope>NUCLEOTIDE SEQUENCE</scope>
    <source>
        <strain evidence="3">CBS 6242</strain>
    </source>
</reference>
<dbReference type="SUPFAM" id="SSF54106">
    <property type="entry name" value="LysM domain"/>
    <property type="match status" value="1"/>
</dbReference>
<feature type="domain" description="LysM" evidence="2">
    <location>
        <begin position="166"/>
        <end position="216"/>
    </location>
</feature>